<dbReference type="PANTHER" id="PTHR38787:SF3">
    <property type="entry name" value="REGULATORY P DOMAIN-CONTAINING PROTEIN"/>
    <property type="match status" value="1"/>
</dbReference>
<gene>
    <name evidence="2" type="ORF">H9S92_13690</name>
</gene>
<evidence type="ECO:0000313" key="3">
    <source>
        <dbReference type="Proteomes" id="UP000650081"/>
    </source>
</evidence>
<dbReference type="RefSeq" id="WP_222936106.1">
    <property type="nucleotide sequence ID" value="NZ_JACSIT010000120.1"/>
</dbReference>
<keyword evidence="1" id="KW-0732">Signal</keyword>
<evidence type="ECO:0000313" key="2">
    <source>
        <dbReference type="EMBL" id="MBC6995226.1"/>
    </source>
</evidence>
<reference evidence="2" key="1">
    <citation type="submission" date="2020-08" db="EMBL/GenBank/DDBJ databases">
        <title>Lewinella bacteria from marine environments.</title>
        <authorList>
            <person name="Zhong Y."/>
        </authorList>
    </citation>
    <scope>NUCLEOTIDE SEQUENCE</scope>
    <source>
        <strain evidence="2">KCTC 42187</strain>
    </source>
</reference>
<sequence>MMMQRFLLLALLAYSSLLTAQLNTTLRANLPYNDGVNDVWGYAAPDGTEYAIVGLVNGVSFVSLADPDNPVEVARIAGARSQWRDMKTFGEYAYSVADQGAEGITAFDLRFLPDSVPFRRTQYDIPGFPRTFVRAHNLYIDTEIGRIYTAGGDRNINDGGIFMFDLVANPMIPTLVGMGPQIYSHDVYVKNDTMYCSEIYLGRLAIYDVADLADVELLGSTLTPFTFTHNAWTTDDAQLVFTTDEEPNAPVAAYDISNKDDIELLDEYRPAGTLNRGTIPHNVHVIDEYLSISYYTDGLRVVDASVPDNLVEVANYDTWLGADGDFNGAWGAYPFLPSGLTLVSDRQTGLYVVDVNYLRAARLKGTIVDRDLRTPINNVNVSIASTQPNVEATDALGRYKTGLGTAGTYQVTFSVENYLPLTVTVNLENGVETILDTALQTTVPRFDIDVTVIDDATEAVIPNATFRFFNEELNVERLADANGKVEVPAIFDGEYTLYVAEWGYQTEARTAISSQDLQGVTIRLKRGYMDDFVTDEGWSATGDATSGQWVRDIPIATVNENLIFAPGTDAPGDLGEEAYITGNGGGSAGTDDVDNGTVILTSPTFRPLAGQDTLVVHYQYYFANGGGTGTPLDDTLVIRITNGRDTVVARRHAEDGRVWTQDSFRINDFMDLSDELRVIVSTSDFNTSGHLVEAGFDNFLVTGNNLPTSTEYFGREDLDLTLFPNPSAAAFALRYDLGSARATQLRVRDALGRQVLARNIEGSQGTVRFGAELPAGLYFVEVMTNNARLWVGKAIKSAE</sequence>
<dbReference type="SUPFAM" id="SSF49478">
    <property type="entry name" value="Cna protein B-type domain"/>
    <property type="match status" value="1"/>
</dbReference>
<dbReference type="SUPFAM" id="SSF50969">
    <property type="entry name" value="YVTN repeat-like/Quinoprotein amine dehydrogenase"/>
    <property type="match status" value="1"/>
</dbReference>
<dbReference type="GO" id="GO:0005576">
    <property type="term" value="C:extracellular region"/>
    <property type="evidence" value="ECO:0007669"/>
    <property type="project" value="TreeGrafter"/>
</dbReference>
<dbReference type="PANTHER" id="PTHR38787">
    <property type="entry name" value="REGULATORY P DOMAIN-CONTAINING PROTEIN"/>
    <property type="match status" value="1"/>
</dbReference>
<accession>A0A923PM37</accession>
<evidence type="ECO:0000256" key="1">
    <source>
        <dbReference type="SAM" id="SignalP"/>
    </source>
</evidence>
<dbReference type="InterPro" id="IPR011044">
    <property type="entry name" value="Quino_amine_DH_bsu"/>
</dbReference>
<dbReference type="NCBIfam" id="TIGR04183">
    <property type="entry name" value="Por_Secre_tail"/>
    <property type="match status" value="1"/>
</dbReference>
<feature type="chain" id="PRO_5037893373" evidence="1">
    <location>
        <begin position="21"/>
        <end position="799"/>
    </location>
</feature>
<protein>
    <submittedName>
        <fullName evidence="2">Choice-of-anchor B family protein</fullName>
    </submittedName>
</protein>
<dbReference type="AlphaFoldDB" id="A0A923PM37"/>
<dbReference type="NCBIfam" id="TIGR04312">
    <property type="entry name" value="choice_anch_B"/>
    <property type="match status" value="1"/>
</dbReference>
<comment type="caution">
    <text evidence="2">The sequence shown here is derived from an EMBL/GenBank/DDBJ whole genome shotgun (WGS) entry which is preliminary data.</text>
</comment>
<dbReference type="InterPro" id="IPR027589">
    <property type="entry name" value="Choice_anch_B"/>
</dbReference>
<dbReference type="Gene3D" id="2.60.40.1120">
    <property type="entry name" value="Carboxypeptidase-like, regulatory domain"/>
    <property type="match status" value="1"/>
</dbReference>
<dbReference type="SUPFAM" id="SSF49464">
    <property type="entry name" value="Carboxypeptidase regulatory domain-like"/>
    <property type="match status" value="1"/>
</dbReference>
<keyword evidence="3" id="KW-1185">Reference proteome</keyword>
<dbReference type="InterPro" id="IPR008969">
    <property type="entry name" value="CarboxyPept-like_regulatory"/>
</dbReference>
<dbReference type="InterPro" id="IPR026444">
    <property type="entry name" value="Secre_tail"/>
</dbReference>
<feature type="signal peptide" evidence="1">
    <location>
        <begin position="1"/>
        <end position="20"/>
    </location>
</feature>
<name>A0A923PM37_9BACT</name>
<dbReference type="Pfam" id="PF13620">
    <property type="entry name" value="CarboxypepD_reg"/>
    <property type="match status" value="1"/>
</dbReference>
<dbReference type="Proteomes" id="UP000650081">
    <property type="component" value="Unassembled WGS sequence"/>
</dbReference>
<proteinExistence type="predicted"/>
<dbReference type="EMBL" id="JACSIT010000120">
    <property type="protein sequence ID" value="MBC6995226.1"/>
    <property type="molecule type" value="Genomic_DNA"/>
</dbReference>
<organism evidence="2 3">
    <name type="scientific">Neolewinella lacunae</name>
    <dbReference type="NCBI Taxonomy" id="1517758"/>
    <lineage>
        <taxon>Bacteria</taxon>
        <taxon>Pseudomonadati</taxon>
        <taxon>Bacteroidota</taxon>
        <taxon>Saprospiria</taxon>
        <taxon>Saprospirales</taxon>
        <taxon>Lewinellaceae</taxon>
        <taxon>Neolewinella</taxon>
    </lineage>
</organism>